<feature type="transmembrane region" description="Helical" evidence="1">
    <location>
        <begin position="49"/>
        <end position="71"/>
    </location>
</feature>
<dbReference type="RefSeq" id="WP_149081452.1">
    <property type="nucleotide sequence ID" value="NZ_VTAW01000011.1"/>
</dbReference>
<dbReference type="AlphaFoldDB" id="A0A5D5AMG6"/>
<evidence type="ECO:0000256" key="1">
    <source>
        <dbReference type="SAM" id="Phobius"/>
    </source>
</evidence>
<comment type="caution">
    <text evidence="2">The sequence shown here is derived from an EMBL/GenBank/DDBJ whole genome shotgun (WGS) entry which is preliminary data.</text>
</comment>
<name>A0A5D5AMG6_9EURY</name>
<keyword evidence="1" id="KW-1133">Transmembrane helix</keyword>
<dbReference type="Proteomes" id="UP000324104">
    <property type="component" value="Unassembled WGS sequence"/>
</dbReference>
<organism evidence="2 3">
    <name type="scientific">Natrialba swarupiae</name>
    <dbReference type="NCBI Taxonomy" id="2448032"/>
    <lineage>
        <taxon>Archaea</taxon>
        <taxon>Methanobacteriati</taxon>
        <taxon>Methanobacteriota</taxon>
        <taxon>Stenosarchaea group</taxon>
        <taxon>Halobacteria</taxon>
        <taxon>Halobacteriales</taxon>
        <taxon>Natrialbaceae</taxon>
        <taxon>Natrialba</taxon>
    </lineage>
</organism>
<keyword evidence="1" id="KW-0472">Membrane</keyword>
<gene>
    <name evidence="2" type="ORF">FYC77_10480</name>
</gene>
<sequence length="92" mass="10193">MSEVRKHSKKATIGRGWVGFAVLTNLGLIGYLYYYQQPTGTVVGLPEPFVVLIAFLTLVVAANSIIGWLYLGKPDLREVFTQPKPAETTEDH</sequence>
<reference evidence="2 3" key="1">
    <citation type="submission" date="2019-08" db="EMBL/GenBank/DDBJ databases">
        <title>Archaea genome.</title>
        <authorList>
            <person name="Kajale S."/>
            <person name="Shouche Y."/>
            <person name="Deshpande N."/>
            <person name="Sharma A."/>
        </authorList>
    </citation>
    <scope>NUCLEOTIDE SEQUENCE [LARGE SCALE GENOMIC DNA]</scope>
    <source>
        <strain evidence="2 3">ESP3B_9</strain>
    </source>
</reference>
<evidence type="ECO:0000313" key="2">
    <source>
        <dbReference type="EMBL" id="TYT62115.1"/>
    </source>
</evidence>
<accession>A0A5D5AMG6</accession>
<feature type="transmembrane region" description="Helical" evidence="1">
    <location>
        <begin position="12"/>
        <end position="34"/>
    </location>
</feature>
<proteinExistence type="predicted"/>
<dbReference type="EMBL" id="VTAW01000011">
    <property type="protein sequence ID" value="TYT62115.1"/>
    <property type="molecule type" value="Genomic_DNA"/>
</dbReference>
<evidence type="ECO:0000313" key="3">
    <source>
        <dbReference type="Proteomes" id="UP000324104"/>
    </source>
</evidence>
<protein>
    <submittedName>
        <fullName evidence="2">Uncharacterized protein</fullName>
    </submittedName>
</protein>
<keyword evidence="3" id="KW-1185">Reference proteome</keyword>
<keyword evidence="1" id="KW-0812">Transmembrane</keyword>